<gene>
    <name evidence="1" type="ORF">JIN82_16180</name>
</gene>
<dbReference type="CDD" id="cd02440">
    <property type="entry name" value="AdoMet_MTases"/>
    <property type="match status" value="1"/>
</dbReference>
<evidence type="ECO:0000313" key="1">
    <source>
        <dbReference type="EMBL" id="MBK1792702.1"/>
    </source>
</evidence>
<organism evidence="1 2">
    <name type="scientific">Persicirhabdus sediminis</name>
    <dbReference type="NCBI Taxonomy" id="454144"/>
    <lineage>
        <taxon>Bacteria</taxon>
        <taxon>Pseudomonadati</taxon>
        <taxon>Verrucomicrobiota</taxon>
        <taxon>Verrucomicrobiia</taxon>
        <taxon>Verrucomicrobiales</taxon>
        <taxon>Verrucomicrobiaceae</taxon>
        <taxon>Persicirhabdus</taxon>
    </lineage>
</organism>
<sequence length="250" mass="28624">MTPALTSPGSQLYEEQKMLADYLAFHYAPASRYMPWSSQLEPFLNFPHRTAQLAEQFCPSPERTLDLGCSVGRATFELSNFSQHVTGIDFSHAFIHAAQQIQQLGKLSYNESLSPHSSSEEIAHMPAGANPERITFSQGDALDLPTNIGKFDLIHASNLLCRLPKPAEFLQSLSQLTNTNGTVLLATPFSWLENYTPRENWPSYDSWQWLQDQLKPNFQLVHQADEPFMIRQHQRKYQWVVSKISIWQKR</sequence>
<keyword evidence="2" id="KW-1185">Reference proteome</keyword>
<evidence type="ECO:0000313" key="2">
    <source>
        <dbReference type="Proteomes" id="UP000624703"/>
    </source>
</evidence>
<dbReference type="PANTHER" id="PTHR45445:SF2">
    <property type="entry name" value="METHYLTRANSFERASE TYPE 11 DOMAIN-CONTAINING PROTEIN"/>
    <property type="match status" value="1"/>
</dbReference>
<proteinExistence type="predicted"/>
<reference evidence="1" key="1">
    <citation type="submission" date="2021-01" db="EMBL/GenBank/DDBJ databases">
        <title>Modified the classification status of verrucomicrobia.</title>
        <authorList>
            <person name="Feng X."/>
        </authorList>
    </citation>
    <scope>NUCLEOTIDE SEQUENCE</scope>
    <source>
        <strain evidence="1">_KCTC 22039</strain>
    </source>
</reference>
<dbReference type="SUPFAM" id="SSF53335">
    <property type="entry name" value="S-adenosyl-L-methionine-dependent methyltransferases"/>
    <property type="match status" value="1"/>
</dbReference>
<comment type="caution">
    <text evidence="1">The sequence shown here is derived from an EMBL/GenBank/DDBJ whole genome shotgun (WGS) entry which is preliminary data.</text>
</comment>
<dbReference type="NCBIfam" id="TIGR04345">
    <property type="entry name" value="ovoA_Cterm"/>
    <property type="match status" value="1"/>
</dbReference>
<dbReference type="EMBL" id="JAENIM010000047">
    <property type="protein sequence ID" value="MBK1792702.1"/>
    <property type="molecule type" value="Genomic_DNA"/>
</dbReference>
<dbReference type="RefSeq" id="WP_200312712.1">
    <property type="nucleotide sequence ID" value="NZ_JAENIM010000047.1"/>
</dbReference>
<dbReference type="Proteomes" id="UP000624703">
    <property type="component" value="Unassembled WGS sequence"/>
</dbReference>
<dbReference type="Gene3D" id="3.40.50.150">
    <property type="entry name" value="Vaccinia Virus protein VP39"/>
    <property type="match status" value="1"/>
</dbReference>
<dbReference type="InterPro" id="IPR029063">
    <property type="entry name" value="SAM-dependent_MTases_sf"/>
</dbReference>
<dbReference type="InterPro" id="IPR027625">
    <property type="entry name" value="OvoA_Cterm"/>
</dbReference>
<protein>
    <submittedName>
        <fullName evidence="1">Putative 4-mercaptohistidine N1-methyltransferase</fullName>
    </submittedName>
</protein>
<dbReference type="Pfam" id="PF13489">
    <property type="entry name" value="Methyltransf_23"/>
    <property type="match status" value="1"/>
</dbReference>
<dbReference type="PANTHER" id="PTHR45445">
    <property type="match status" value="1"/>
</dbReference>
<dbReference type="AlphaFoldDB" id="A0A8J7MGM9"/>
<name>A0A8J7MGM9_9BACT</name>
<accession>A0A8J7MGM9</accession>